<keyword evidence="2" id="KW-0812">Transmembrane</keyword>
<name>A0A543AQJ4_9ACTN</name>
<evidence type="ECO:0000256" key="1">
    <source>
        <dbReference type="SAM" id="MobiDB-lite"/>
    </source>
</evidence>
<dbReference type="RefSeq" id="WP_142034263.1">
    <property type="nucleotide sequence ID" value="NZ_JBHTGS010000002.1"/>
</dbReference>
<evidence type="ECO:0000259" key="3">
    <source>
        <dbReference type="Pfam" id="PF03703"/>
    </source>
</evidence>
<dbReference type="InterPro" id="IPR005182">
    <property type="entry name" value="YdbS-like_PH"/>
</dbReference>
<comment type="caution">
    <text evidence="4">The sequence shown here is derived from an EMBL/GenBank/DDBJ whole genome shotgun (WGS) entry which is preliminary data.</text>
</comment>
<evidence type="ECO:0000313" key="5">
    <source>
        <dbReference type="Proteomes" id="UP000317043"/>
    </source>
</evidence>
<proteinExistence type="predicted"/>
<dbReference type="Pfam" id="PF03703">
    <property type="entry name" value="bPH_2"/>
    <property type="match status" value="2"/>
</dbReference>
<feature type="domain" description="YdbS-like PH" evidence="3">
    <location>
        <begin position="98"/>
        <end position="174"/>
    </location>
</feature>
<feature type="transmembrane region" description="Helical" evidence="2">
    <location>
        <begin position="232"/>
        <end position="253"/>
    </location>
</feature>
<feature type="domain" description="YdbS-like PH" evidence="3">
    <location>
        <begin position="402"/>
        <end position="474"/>
    </location>
</feature>
<protein>
    <submittedName>
        <fullName evidence="4">Putative membrane protein</fullName>
    </submittedName>
</protein>
<feature type="transmembrane region" description="Helical" evidence="2">
    <location>
        <begin position="259"/>
        <end position="277"/>
    </location>
</feature>
<evidence type="ECO:0000313" key="4">
    <source>
        <dbReference type="EMBL" id="TQL74848.1"/>
    </source>
</evidence>
<dbReference type="Proteomes" id="UP000317043">
    <property type="component" value="Unassembled WGS sequence"/>
</dbReference>
<dbReference type="PIRSF" id="PIRSF026631">
    <property type="entry name" value="UCP026631"/>
    <property type="match status" value="1"/>
</dbReference>
<gene>
    <name evidence="4" type="ORF">FB566_0337</name>
</gene>
<dbReference type="PANTHER" id="PTHR34473:SF2">
    <property type="entry name" value="UPF0699 TRANSMEMBRANE PROTEIN YDBT"/>
    <property type="match status" value="1"/>
</dbReference>
<sequence length="499" mass="54353">MTNPTEPDPSVESAHTDTEPAGDVEPTPEGTDSAGIELLDQGRQRLHPFSPVLHGIKTLWLVIAALSWQGLARFGLTIGGALILAGGILGMIWATLTWYYTGYQVQDGQLRIIKGVLVRRHRTIPLDRLQSIELRQPLLARFVGLAELRLEVVGGSSSEAPLAFLPLEEAEQLRVRLLALSKRLGADVTVPAMPGIESTDNDRQPAAAEVADEPGERLVTVVPTKRLVTSQLLTPEVFFVPVAMVATVGFFLWQPDMSFYGLAGLITATIGIMLRPIGQAMSNYDFTLHETPDGLRVRRGLTERRTQTLPLARVTAAVIRWPLLWRKPRWVHARVANAGHSGQRVEELAQGSTVLPVGRFADARAITTMALSGIDMTEAELAPVPRRAVWCAPIGRPALGAAITPRLFITRSGRLSPQLVGIPRQRIQSVRVVQSRLQRLLRLATVHVDIAGGLGVPAHAAHRDVTEALRMARELGEKISAPDPTPPATETVDEDHDRG</sequence>
<keyword evidence="2" id="KW-1133">Transmembrane helix</keyword>
<keyword evidence="5" id="KW-1185">Reference proteome</keyword>
<dbReference type="EMBL" id="VFOW01000001">
    <property type="protein sequence ID" value="TQL74848.1"/>
    <property type="molecule type" value="Genomic_DNA"/>
</dbReference>
<dbReference type="OrthoDB" id="3190163at2"/>
<dbReference type="AlphaFoldDB" id="A0A543AQJ4"/>
<feature type="region of interest" description="Disordered" evidence="1">
    <location>
        <begin position="476"/>
        <end position="499"/>
    </location>
</feature>
<feature type="transmembrane region" description="Helical" evidence="2">
    <location>
        <begin position="77"/>
        <end position="101"/>
    </location>
</feature>
<accession>A0A543AQJ4</accession>
<keyword evidence="2" id="KW-0472">Membrane</keyword>
<dbReference type="InParanoid" id="A0A543AQJ4"/>
<feature type="region of interest" description="Disordered" evidence="1">
    <location>
        <begin position="1"/>
        <end position="33"/>
    </location>
</feature>
<evidence type="ECO:0000256" key="2">
    <source>
        <dbReference type="SAM" id="Phobius"/>
    </source>
</evidence>
<reference evidence="4 5" key="1">
    <citation type="submission" date="2019-06" db="EMBL/GenBank/DDBJ databases">
        <title>Sequencing the genomes of 1000 actinobacteria strains.</title>
        <authorList>
            <person name="Klenk H.-P."/>
        </authorList>
    </citation>
    <scope>NUCLEOTIDE SEQUENCE [LARGE SCALE GENOMIC DNA]</scope>
    <source>
        <strain evidence="4 5">DSM 45928</strain>
    </source>
</reference>
<organism evidence="4 5">
    <name type="scientific">Stackebrandtia endophytica</name>
    <dbReference type="NCBI Taxonomy" id="1496996"/>
    <lineage>
        <taxon>Bacteria</taxon>
        <taxon>Bacillati</taxon>
        <taxon>Actinomycetota</taxon>
        <taxon>Actinomycetes</taxon>
        <taxon>Glycomycetales</taxon>
        <taxon>Glycomycetaceae</taxon>
        <taxon>Stackebrandtia</taxon>
    </lineage>
</organism>
<dbReference type="InterPro" id="IPR014529">
    <property type="entry name" value="UCP026631"/>
</dbReference>
<dbReference type="PANTHER" id="PTHR34473">
    <property type="entry name" value="UPF0699 TRANSMEMBRANE PROTEIN YDBS"/>
    <property type="match status" value="1"/>
</dbReference>